<reference evidence="7" key="1">
    <citation type="submission" date="2024-07" db="EMBL/GenBank/DDBJ databases">
        <authorList>
            <person name="Biller S.J."/>
        </authorList>
    </citation>
    <scope>NUCLEOTIDE SEQUENCE</scope>
    <source>
        <strain evidence="7">WC2401</strain>
    </source>
</reference>
<dbReference type="EMBL" id="CP165623">
    <property type="protein sequence ID" value="XDV07814.1"/>
    <property type="molecule type" value="Genomic_DNA"/>
</dbReference>
<organism evidence="7">
    <name type="scientific">Pseudomonas sp. WC2401</name>
    <dbReference type="NCBI Taxonomy" id="3234143"/>
    <lineage>
        <taxon>Bacteria</taxon>
        <taxon>Pseudomonadati</taxon>
        <taxon>Pseudomonadota</taxon>
        <taxon>Gammaproteobacteria</taxon>
        <taxon>Pseudomonadales</taxon>
        <taxon>Pseudomonadaceae</taxon>
        <taxon>Pseudomonas</taxon>
    </lineage>
</organism>
<dbReference type="AlphaFoldDB" id="A0AB39X1Y1"/>
<evidence type="ECO:0000259" key="6">
    <source>
        <dbReference type="PROSITE" id="PS51194"/>
    </source>
</evidence>
<gene>
    <name evidence="7" type="ORF">AB3G35_09580</name>
</gene>
<dbReference type="RefSeq" id="WP_369782574.1">
    <property type="nucleotide sequence ID" value="NZ_CP165623.1"/>
</dbReference>
<dbReference type="SUPFAM" id="SSF52540">
    <property type="entry name" value="P-loop containing nucleoside triphosphate hydrolases"/>
    <property type="match status" value="1"/>
</dbReference>
<dbReference type="PANTHER" id="PTHR12131:SF1">
    <property type="entry name" value="ATP-DEPENDENT RNA HELICASE SUPV3L1, MITOCHONDRIAL-RELATED"/>
    <property type="match status" value="1"/>
</dbReference>
<evidence type="ECO:0000259" key="5">
    <source>
        <dbReference type="PROSITE" id="PS51192"/>
    </source>
</evidence>
<dbReference type="InterPro" id="IPR027417">
    <property type="entry name" value="P-loop_NTPase"/>
</dbReference>
<keyword evidence="2" id="KW-0378">Hydrolase</keyword>
<accession>A0AB39X1Y1</accession>
<dbReference type="GO" id="GO:0016787">
    <property type="term" value="F:hydrolase activity"/>
    <property type="evidence" value="ECO:0007669"/>
    <property type="project" value="UniProtKB-KW"/>
</dbReference>
<evidence type="ECO:0000256" key="1">
    <source>
        <dbReference type="ARBA" id="ARBA00022741"/>
    </source>
</evidence>
<dbReference type="GO" id="GO:0005524">
    <property type="term" value="F:ATP binding"/>
    <property type="evidence" value="ECO:0007669"/>
    <property type="project" value="UniProtKB-KW"/>
</dbReference>
<dbReference type="Gene3D" id="3.40.50.300">
    <property type="entry name" value="P-loop containing nucleotide triphosphate hydrolases"/>
    <property type="match status" value="2"/>
</dbReference>
<feature type="domain" description="Helicase C-terminal" evidence="6">
    <location>
        <begin position="272"/>
        <end position="457"/>
    </location>
</feature>
<keyword evidence="4" id="KW-0067">ATP-binding</keyword>
<protein>
    <submittedName>
        <fullName evidence="7">DEAD/DEAH box helicase</fullName>
    </submittedName>
</protein>
<name>A0AB39X1Y1_9PSED</name>
<dbReference type="InterPro" id="IPR050699">
    <property type="entry name" value="RNA-DNA_Helicase"/>
</dbReference>
<dbReference type="InterPro" id="IPR014001">
    <property type="entry name" value="Helicase_ATP-bd"/>
</dbReference>
<dbReference type="PANTHER" id="PTHR12131">
    <property type="entry name" value="ATP-DEPENDENT RNA AND DNA HELICASE"/>
    <property type="match status" value="1"/>
</dbReference>
<sequence length="700" mass="80348">MDIFASCSKINDLLNLKRDNEARNVLIKLLAHHESNNINYTPLVNHLIRSAGLYPYIQQDTADWQDRFVHEAFKVDTGATEPLTLHREQSILLKALLEGESLAISAPTSFGKSFVIDSFISIKKPNNVVIIVPTIALTDETRRRLYPKFSDTYKIITTTEAVPGKKNIFIFPQERAITYIPKLKEIDILVVDEFYKASEAFDKERSSALIKSIIKLGAMSKQRYFLAPNISKLNENPFTKGMRFISLDFNTVFLEKHSLYEKIENEEQKNTALTKILTETSGKTLIYAGTYADIDRVSNLATRVLDNTESFLLQQFSKWVSKNYSSTWPLVNLINKSTGIHNGQLHRSLSQIQIKLFEEPSGLKNIISTSSIIEGVNTSAENVVIWRNKNGRSKLNDFTYKNIIGRSGRMFKHFIGHVYILEKPPESTDTSLNLILPDALLSDINEQDYKGELSKEQIGKIIAYREELSEIIGISNFDKFQKENSLQCDGAVVKAIATELQENPEYWRGLSYLNSNDTQHWETYLYKIIKFQRGAWDIEYSRFVAFVKILSNNWSKSVPELLSELKKHEIDVNTFFKLEKNTTFKLSSLLKDVNTLQKVIFRKTSLDISPFATKVAHAFLPSIVYQLEEYGLPRMISKKLHKSNVINFETQELTIHQAIDKFNSIGLNNIKRQTENLTFFDIYILGYFFEGIKKNKPNSR</sequence>
<dbReference type="InterPro" id="IPR001650">
    <property type="entry name" value="Helicase_C-like"/>
</dbReference>
<dbReference type="PROSITE" id="PS51192">
    <property type="entry name" value="HELICASE_ATP_BIND_1"/>
    <property type="match status" value="1"/>
</dbReference>
<evidence type="ECO:0000256" key="4">
    <source>
        <dbReference type="ARBA" id="ARBA00022840"/>
    </source>
</evidence>
<proteinExistence type="predicted"/>
<evidence type="ECO:0000256" key="3">
    <source>
        <dbReference type="ARBA" id="ARBA00022806"/>
    </source>
</evidence>
<keyword evidence="3 7" id="KW-0347">Helicase</keyword>
<dbReference type="GO" id="GO:0004386">
    <property type="term" value="F:helicase activity"/>
    <property type="evidence" value="ECO:0007669"/>
    <property type="project" value="UniProtKB-KW"/>
</dbReference>
<dbReference type="GO" id="GO:0003676">
    <property type="term" value="F:nucleic acid binding"/>
    <property type="evidence" value="ECO:0007669"/>
    <property type="project" value="InterPro"/>
</dbReference>
<evidence type="ECO:0000313" key="7">
    <source>
        <dbReference type="EMBL" id="XDV07814.1"/>
    </source>
</evidence>
<dbReference type="InterPro" id="IPR011545">
    <property type="entry name" value="DEAD/DEAH_box_helicase_dom"/>
</dbReference>
<feature type="domain" description="Helicase ATP-binding" evidence="5">
    <location>
        <begin position="93"/>
        <end position="238"/>
    </location>
</feature>
<keyword evidence="1" id="KW-0547">Nucleotide-binding</keyword>
<dbReference type="Pfam" id="PF00270">
    <property type="entry name" value="DEAD"/>
    <property type="match status" value="1"/>
</dbReference>
<dbReference type="PROSITE" id="PS51194">
    <property type="entry name" value="HELICASE_CTER"/>
    <property type="match status" value="1"/>
</dbReference>
<evidence type="ECO:0000256" key="2">
    <source>
        <dbReference type="ARBA" id="ARBA00022801"/>
    </source>
</evidence>